<accession>A0ACB9N1S6</accession>
<dbReference type="EMBL" id="CM042887">
    <property type="protein sequence ID" value="KAI4330382.1"/>
    <property type="molecule type" value="Genomic_DNA"/>
</dbReference>
<evidence type="ECO:0000313" key="1">
    <source>
        <dbReference type="EMBL" id="KAI4330382.1"/>
    </source>
</evidence>
<organism evidence="1 2">
    <name type="scientific">Melastoma candidum</name>
    <dbReference type="NCBI Taxonomy" id="119954"/>
    <lineage>
        <taxon>Eukaryota</taxon>
        <taxon>Viridiplantae</taxon>
        <taxon>Streptophyta</taxon>
        <taxon>Embryophyta</taxon>
        <taxon>Tracheophyta</taxon>
        <taxon>Spermatophyta</taxon>
        <taxon>Magnoliopsida</taxon>
        <taxon>eudicotyledons</taxon>
        <taxon>Gunneridae</taxon>
        <taxon>Pentapetalae</taxon>
        <taxon>rosids</taxon>
        <taxon>malvids</taxon>
        <taxon>Myrtales</taxon>
        <taxon>Melastomataceae</taxon>
        <taxon>Melastomatoideae</taxon>
        <taxon>Melastomateae</taxon>
        <taxon>Melastoma</taxon>
    </lineage>
</organism>
<keyword evidence="2" id="KW-1185">Reference proteome</keyword>
<sequence length="304" mass="33885">MGSLHRDPSRRVQILHPNPPDLGIDDRYLNLLLPATYFLRKPSPPDGPKTRTQLHCPRALRQHPERNEQHHLRTRRRENHGPLSPYLHGAPAGHDLPLADWAGALHVDIRYALGGSLGEEEAGRVHCGIHNELLMAAAAALTDREYRLLAYVGQMEFFYDEATEGTRSISSAIFLSEFGVGSWLTTVVVQTVVLMKKNSLEFSDLGVSFLDPVYELFGQKVTLQLVSAVCGGPDNGAQGKVGKPAYQEKWITTASPLMASDSTYKVTFDWDDEIGLPGAMIVRNNHYSEFYFKTITLEDVPGHR</sequence>
<dbReference type="Proteomes" id="UP001057402">
    <property type="component" value="Chromosome 8"/>
</dbReference>
<protein>
    <submittedName>
        <fullName evidence="1">Uncharacterized protein</fullName>
    </submittedName>
</protein>
<evidence type="ECO:0000313" key="2">
    <source>
        <dbReference type="Proteomes" id="UP001057402"/>
    </source>
</evidence>
<comment type="caution">
    <text evidence="1">The sequence shown here is derived from an EMBL/GenBank/DDBJ whole genome shotgun (WGS) entry which is preliminary data.</text>
</comment>
<reference evidence="2" key="1">
    <citation type="journal article" date="2023" name="Front. Plant Sci.">
        <title>Chromosomal-level genome assembly of Melastoma candidum provides insights into trichome evolution.</title>
        <authorList>
            <person name="Zhong Y."/>
            <person name="Wu W."/>
            <person name="Sun C."/>
            <person name="Zou P."/>
            <person name="Liu Y."/>
            <person name="Dai S."/>
            <person name="Zhou R."/>
        </authorList>
    </citation>
    <scope>NUCLEOTIDE SEQUENCE [LARGE SCALE GENOMIC DNA]</scope>
</reference>
<name>A0ACB9N1S6_9MYRT</name>
<proteinExistence type="predicted"/>
<gene>
    <name evidence="1" type="ORF">MLD38_028674</name>
</gene>